<dbReference type="GeneTree" id="ENSGT00940000161782"/>
<dbReference type="Pfam" id="PF01391">
    <property type="entry name" value="Collagen"/>
    <property type="match status" value="2"/>
</dbReference>
<comment type="subcellular location">
    <subcellularLocation>
        <location evidence="1">Secreted</location>
        <location evidence="1">Extracellular space</location>
        <location evidence="1">Extracellular matrix</location>
    </subcellularLocation>
</comment>
<feature type="region of interest" description="Disordered" evidence="14">
    <location>
        <begin position="781"/>
        <end position="836"/>
    </location>
</feature>
<gene>
    <name evidence="17" type="primary">COL16A1</name>
</gene>
<keyword evidence="8" id="KW-0325">Glycoprotein</keyword>
<evidence type="ECO:0000313" key="18">
    <source>
        <dbReference type="Proteomes" id="UP000233040"/>
    </source>
</evidence>
<dbReference type="SUPFAM" id="SSF49899">
    <property type="entry name" value="Concanavalin A-like lectins/glucanases"/>
    <property type="match status" value="1"/>
</dbReference>
<evidence type="ECO:0000256" key="15">
    <source>
        <dbReference type="SAM" id="SignalP"/>
    </source>
</evidence>
<dbReference type="AlphaFoldDB" id="A0A2K5RWA4"/>
<organism evidence="17 18">
    <name type="scientific">Cebus imitator</name>
    <name type="common">Panamanian white-faced capuchin</name>
    <name type="synonym">Cebus capucinus imitator</name>
    <dbReference type="NCBI Taxonomy" id="2715852"/>
    <lineage>
        <taxon>Eukaryota</taxon>
        <taxon>Metazoa</taxon>
        <taxon>Chordata</taxon>
        <taxon>Craniata</taxon>
        <taxon>Vertebrata</taxon>
        <taxon>Euteleostomi</taxon>
        <taxon>Mammalia</taxon>
        <taxon>Eutheria</taxon>
        <taxon>Euarchontoglires</taxon>
        <taxon>Primates</taxon>
        <taxon>Haplorrhini</taxon>
        <taxon>Platyrrhini</taxon>
        <taxon>Cebidae</taxon>
        <taxon>Cebinae</taxon>
        <taxon>Cebus</taxon>
    </lineage>
</organism>
<sequence>MWVSWAPGLWLLGLWATFSHGANTGAQCPPSQQEGLKLEHSSSLPANVTGFNLIRRLSLMKTSAIKKIRNPKGPLILRLGAAPVTQPTRRVFPRGLPEEFALVLTLLLKKHTYQKTWYLFQVTDADGYPQISLEVNSQERSLELRAQGQDGDFVSCVFPVPQLFDLRWHKLMLSVAGRVASVHVDCSSASSQPLGPWRPLRPMGHVFLGLDAEQGKPVSFDLQQAHIYCDPELVLEEGCCEILPAGCPPETSKARRDTQSNELIEINPQTEGKVYTRCFCLEEPQNSQVDAQLTGRISQKAEKGAKVHRETGADECPPCVHGARNSNVSEWRGGKGERGLPGPPGSKGEKGAQGNDCVRISPDAPLQCAEGPKGEKGESGALGPSGLPGSTGEKGQKGEKGDGGIKGVPGKPGRDGRPGEICVIGPKGQKVSCGCLWGGDGVAGLRWQLSDGSSGMPGKEGPGGKPGKPGVKGEKGEPCEVCPTLPEGFQNFVGLPGKLGPNGEPGDPAPARGDPGIQGIKGEKGEPCLSCGLVAGAQHLASSTGAGGEVGSPGFGLPGLPGTAGAPGLKGEKGNFGEAGPAGSPGPPGPVGPAGIKGAKGEPCEPCPALSNLQDGEIRVVALPGTSGEKGEPGRPGFGLPGKQVRWDIGRGLWSGDGDAGNPGDPGTPGTTGRPGLSGEPGVRGPAGPKGEKGDGCTACPSLQGTVTDMAGRPGQPGPKGEQGPEGVGRPGKPGQPGLPGVQGPPGLKGVQVCVSLGDMGKGVLGRSMRAVGLDSSPATFVPSLTQGSPGVKGATGPMGPPGASVSGPPGRDGQQGQTGARGTPGEPGECSCPSRGDVIFSGMPGPPGIPGPPGPPGVPGLQVKGDKRMRRWLLQAGPQGQGRCSPAPKTHACHFSLLCSPALQGGTEDPLTL</sequence>
<name>A0A2K5RWA4_CEBIM</name>
<evidence type="ECO:0000256" key="1">
    <source>
        <dbReference type="ARBA" id="ARBA00004498"/>
    </source>
</evidence>
<dbReference type="InterPro" id="IPR050149">
    <property type="entry name" value="Collagen_superfamily"/>
</dbReference>
<feature type="chain" id="PRO_5014325973" description="Collagen alpha-1(XVI) chain" evidence="15">
    <location>
        <begin position="22"/>
        <end position="914"/>
    </location>
</feature>
<evidence type="ECO:0000256" key="9">
    <source>
        <dbReference type="ARBA" id="ARBA00023278"/>
    </source>
</evidence>
<dbReference type="GO" id="GO:0005615">
    <property type="term" value="C:extracellular space"/>
    <property type="evidence" value="ECO:0007669"/>
    <property type="project" value="TreeGrafter"/>
</dbReference>
<dbReference type="InterPro" id="IPR013320">
    <property type="entry name" value="ConA-like_dom_sf"/>
</dbReference>
<dbReference type="InterPro" id="IPR008160">
    <property type="entry name" value="Collagen"/>
</dbReference>
<feature type="compositionally biased region" description="Low complexity" evidence="14">
    <location>
        <begin position="662"/>
        <end position="675"/>
    </location>
</feature>
<dbReference type="GO" id="GO:0005788">
    <property type="term" value="C:endoplasmic reticulum lumen"/>
    <property type="evidence" value="ECO:0007669"/>
    <property type="project" value="UniProtKB-ARBA"/>
</dbReference>
<proteinExistence type="inferred from homology"/>
<evidence type="ECO:0000256" key="14">
    <source>
        <dbReference type="SAM" id="MobiDB-lite"/>
    </source>
</evidence>
<evidence type="ECO:0000256" key="7">
    <source>
        <dbReference type="ARBA" id="ARBA00023119"/>
    </source>
</evidence>
<dbReference type="GO" id="GO:0007155">
    <property type="term" value="P:cell adhesion"/>
    <property type="evidence" value="ECO:0007669"/>
    <property type="project" value="UniProtKB-KW"/>
</dbReference>
<feature type="compositionally biased region" description="Gly residues" evidence="14">
    <location>
        <begin position="458"/>
        <end position="467"/>
    </location>
</feature>
<evidence type="ECO:0000256" key="4">
    <source>
        <dbReference type="ARBA" id="ARBA00022729"/>
    </source>
</evidence>
<keyword evidence="4 15" id="KW-0732">Signal</keyword>
<dbReference type="SMART" id="SM00210">
    <property type="entry name" value="TSPN"/>
    <property type="match status" value="1"/>
</dbReference>
<keyword evidence="2" id="KW-0964">Secreted</keyword>
<feature type="compositionally biased region" description="Low complexity" evidence="14">
    <location>
        <begin position="379"/>
        <end position="393"/>
    </location>
</feature>
<evidence type="ECO:0000256" key="10">
    <source>
        <dbReference type="ARBA" id="ARBA00049648"/>
    </source>
</evidence>
<feature type="region of interest" description="Disordered" evidence="14">
    <location>
        <begin position="572"/>
        <end position="611"/>
    </location>
</feature>
<reference evidence="17" key="2">
    <citation type="submission" date="2025-09" db="UniProtKB">
        <authorList>
            <consortium name="Ensembl"/>
        </authorList>
    </citation>
    <scope>IDENTIFICATION</scope>
</reference>
<accession>A0A2K5RWA4</accession>
<keyword evidence="3" id="KW-0272">Extracellular matrix</keyword>
<evidence type="ECO:0000256" key="8">
    <source>
        <dbReference type="ARBA" id="ARBA00023180"/>
    </source>
</evidence>
<dbReference type="InterPro" id="IPR048287">
    <property type="entry name" value="TSPN-like_N"/>
</dbReference>
<evidence type="ECO:0000256" key="2">
    <source>
        <dbReference type="ARBA" id="ARBA00022525"/>
    </source>
</evidence>
<dbReference type="FunFam" id="2.60.120.200:FF:000094">
    <property type="entry name" value="Collagen type XVI alpha 1 chain"/>
    <property type="match status" value="1"/>
</dbReference>
<dbReference type="GO" id="GO:0005594">
    <property type="term" value="C:collagen type IX trimer"/>
    <property type="evidence" value="ECO:0007669"/>
    <property type="project" value="TreeGrafter"/>
</dbReference>
<keyword evidence="6" id="KW-0130">Cell adhesion</keyword>
<evidence type="ECO:0000313" key="17">
    <source>
        <dbReference type="Ensembl" id="ENSCCAP00000032434.1"/>
    </source>
</evidence>
<comment type="function">
    <text evidence="11">Involved in mediating cell attachment and inducing integrin-mediated cellular reactions, such as cell spreading and alterations in cell morphology.</text>
</comment>
<dbReference type="GO" id="GO:0030020">
    <property type="term" value="F:extracellular matrix structural constituent conferring tensile strength"/>
    <property type="evidence" value="ECO:0007669"/>
    <property type="project" value="TreeGrafter"/>
</dbReference>
<comment type="subunit">
    <text evidence="12">Homotrimer. Interacts with FBN1, fibronectin and integrins ITGA1/ITGB1 and ITGA2/ITGB1. Integrin ITGA1/ITGB1 binds to a unique site within COL16A1 located close to its C-terminal end between collagenous domains COL1-COL3.</text>
</comment>
<dbReference type="Ensembl" id="ENSCCAT00000050191.1">
    <property type="protein sequence ID" value="ENSCCAP00000032434.1"/>
    <property type="gene ID" value="ENSCCAG00000034225.1"/>
</dbReference>
<dbReference type="Proteomes" id="UP000233040">
    <property type="component" value="Unassembled WGS sequence"/>
</dbReference>
<evidence type="ECO:0000256" key="13">
    <source>
        <dbReference type="ARBA" id="ARBA00074547"/>
    </source>
</evidence>
<dbReference type="Gene3D" id="2.60.120.200">
    <property type="match status" value="1"/>
</dbReference>
<dbReference type="PANTHER" id="PTHR24023:SF966">
    <property type="entry name" value="COLLAGEN ALPHA-1(XXII) CHAIN-LIKE"/>
    <property type="match status" value="1"/>
</dbReference>
<keyword evidence="7" id="KW-0176">Collagen</keyword>
<evidence type="ECO:0000256" key="12">
    <source>
        <dbReference type="ARBA" id="ARBA00063879"/>
    </source>
</evidence>
<keyword evidence="18" id="KW-1185">Reference proteome</keyword>
<evidence type="ECO:0000256" key="6">
    <source>
        <dbReference type="ARBA" id="ARBA00022889"/>
    </source>
</evidence>
<feature type="region of interest" description="Disordered" evidence="14">
    <location>
        <begin position="649"/>
        <end position="747"/>
    </location>
</feature>
<keyword evidence="9" id="KW-0379">Hydroxylation</keyword>
<reference evidence="17" key="1">
    <citation type="submission" date="2025-08" db="UniProtKB">
        <authorList>
            <consortium name="Ensembl"/>
        </authorList>
    </citation>
    <scope>IDENTIFICATION</scope>
</reference>
<keyword evidence="5" id="KW-0677">Repeat</keyword>
<feature type="region of interest" description="Disordered" evidence="14">
    <location>
        <begin position="495"/>
        <end position="514"/>
    </location>
</feature>
<feature type="region of interest" description="Disordered" evidence="14">
    <location>
        <begin position="449"/>
        <end position="478"/>
    </location>
</feature>
<evidence type="ECO:0000256" key="3">
    <source>
        <dbReference type="ARBA" id="ARBA00022530"/>
    </source>
</evidence>
<dbReference type="PANTHER" id="PTHR24023">
    <property type="entry name" value="COLLAGEN ALPHA"/>
    <property type="match status" value="1"/>
</dbReference>
<feature type="compositionally biased region" description="Basic and acidic residues" evidence="14">
    <location>
        <begin position="394"/>
        <end position="403"/>
    </location>
</feature>
<dbReference type="GO" id="GO:0030198">
    <property type="term" value="P:extracellular matrix organization"/>
    <property type="evidence" value="ECO:0007669"/>
    <property type="project" value="TreeGrafter"/>
</dbReference>
<protein>
    <recommendedName>
        <fullName evidence="13">Collagen alpha-1(XVI) chain</fullName>
    </recommendedName>
</protein>
<evidence type="ECO:0000259" key="16">
    <source>
        <dbReference type="SMART" id="SM00210"/>
    </source>
</evidence>
<comment type="similarity">
    <text evidence="10">Belongs to the fibril-associated collagens with interrupted helices (FACIT) family.</text>
</comment>
<feature type="region of interest" description="Disordered" evidence="14">
    <location>
        <begin position="317"/>
        <end position="420"/>
    </location>
</feature>
<evidence type="ECO:0000256" key="11">
    <source>
        <dbReference type="ARBA" id="ARBA00057339"/>
    </source>
</evidence>
<feature type="signal peptide" evidence="15">
    <location>
        <begin position="1"/>
        <end position="21"/>
    </location>
</feature>
<feature type="domain" description="Thrombospondin-like N-terminal" evidence="16">
    <location>
        <begin position="50"/>
        <end position="231"/>
    </location>
</feature>
<evidence type="ECO:0000256" key="5">
    <source>
        <dbReference type="ARBA" id="ARBA00022737"/>
    </source>
</evidence>
<feature type="compositionally biased region" description="Low complexity" evidence="14">
    <location>
        <begin position="504"/>
        <end position="514"/>
    </location>
</feature>